<comment type="caution">
    <text evidence="2">The sequence shown here is derived from an EMBL/GenBank/DDBJ whole genome shotgun (WGS) entry which is preliminary data.</text>
</comment>
<dbReference type="EMBL" id="AILX01000030">
    <property type="protein sequence ID" value="EJF83236.1"/>
    <property type="molecule type" value="Genomic_DNA"/>
</dbReference>
<protein>
    <recommendedName>
        <fullName evidence="1">Ppx/GppA phosphatase N-terminal domain-containing protein</fullName>
    </recommendedName>
</protein>
<dbReference type="Proteomes" id="UP000002646">
    <property type="component" value="Unassembled WGS sequence"/>
</dbReference>
<dbReference type="InterPro" id="IPR003695">
    <property type="entry name" value="Ppx_GppA_N"/>
</dbReference>
<dbReference type="PATRIC" id="fig|1094564.3.peg.1784"/>
<reference evidence="2 3" key="1">
    <citation type="submission" date="2012-03" db="EMBL/GenBank/DDBJ databases">
        <title>The Genome Sequence of Bartonella washoensis 085-0475.</title>
        <authorList>
            <consortium name="The Broad Institute Genome Sequencing Platform"/>
            <consortium name="The Broad Institute Genome Sequencing Center for Infectious Disease"/>
            <person name="Feldgarden M."/>
            <person name="Kirby J."/>
            <person name="Kosoy M."/>
            <person name="Birtles R."/>
            <person name="Probert W.S."/>
            <person name="Chiaraviglio L."/>
            <person name="Young S.K."/>
            <person name="Zeng Q."/>
            <person name="Gargeya S."/>
            <person name="Fitzgerald M."/>
            <person name="Haas B."/>
            <person name="Abouelleil A."/>
            <person name="Alvarado L."/>
            <person name="Arachchi H.M."/>
            <person name="Berlin A."/>
            <person name="Chapman S.B."/>
            <person name="Gearin G."/>
            <person name="Goldberg J."/>
            <person name="Griggs A."/>
            <person name="Gujja S."/>
            <person name="Hansen M."/>
            <person name="Heiman D."/>
            <person name="Howarth C."/>
            <person name="Larimer J."/>
            <person name="Lui A."/>
            <person name="MacDonald P.J.P."/>
            <person name="McCowen C."/>
            <person name="Montmayeur A."/>
            <person name="Murphy C."/>
            <person name="Neiman D."/>
            <person name="Pearson M."/>
            <person name="Priest M."/>
            <person name="Roberts A."/>
            <person name="Saif S."/>
            <person name="Shea T."/>
            <person name="Sisk P."/>
            <person name="Stolte C."/>
            <person name="Sykes S."/>
            <person name="Wortman J."/>
            <person name="Nusbaum C."/>
            <person name="Birren B."/>
        </authorList>
    </citation>
    <scope>NUCLEOTIDE SEQUENCE [LARGE SCALE GENOMIC DNA]</scope>
    <source>
        <strain evidence="2 3">085-0475</strain>
    </source>
</reference>
<dbReference type="GO" id="GO:0016462">
    <property type="term" value="F:pyrophosphatase activity"/>
    <property type="evidence" value="ECO:0007669"/>
    <property type="project" value="TreeGrafter"/>
</dbReference>
<proteinExistence type="predicted"/>
<dbReference type="Pfam" id="PF02541">
    <property type="entry name" value="Ppx-GppA"/>
    <property type="match status" value="1"/>
</dbReference>
<dbReference type="SUPFAM" id="SSF53067">
    <property type="entry name" value="Actin-like ATPase domain"/>
    <property type="match status" value="2"/>
</dbReference>
<dbReference type="HOGENOM" id="CLU_025908_0_1_5"/>
<gene>
    <name evidence="2" type="ORF">MCW_01530</name>
</gene>
<evidence type="ECO:0000313" key="3">
    <source>
        <dbReference type="Proteomes" id="UP000002646"/>
    </source>
</evidence>
<dbReference type="PANTHER" id="PTHR30005:SF0">
    <property type="entry name" value="RETROGRADE REGULATION PROTEIN 2"/>
    <property type="match status" value="1"/>
</dbReference>
<dbReference type="STRING" id="1094564.MCW_01530"/>
<organism evidence="2 3">
    <name type="scientific">Cardidatus Bartonella washoeensis 085-0475</name>
    <dbReference type="NCBI Taxonomy" id="1094564"/>
    <lineage>
        <taxon>Bacteria</taxon>
        <taxon>Pseudomonadati</taxon>
        <taxon>Pseudomonadota</taxon>
        <taxon>Alphaproteobacteria</taxon>
        <taxon>Hyphomicrobiales</taxon>
        <taxon>Bartonellaceae</taxon>
        <taxon>Bartonella</taxon>
    </lineage>
</organism>
<dbReference type="RefSeq" id="WP_006926305.1">
    <property type="nucleotide sequence ID" value="NZ_JH725103.1"/>
</dbReference>
<accession>J0QD03</accession>
<dbReference type="Gene3D" id="3.30.420.40">
    <property type="match status" value="1"/>
</dbReference>
<sequence>MTPLDYGSKEPKRGRAYGIRAGQLCGHHGGNENKPSAMLQTGASSVFVDVKKQQRKRHWKQKQVLIQSDTACEVRSRVILGVKTKSQTTAFFRRFSKLKSPPLYAALDLGTNNCRLLIASPSKPGCFRVVDGFSRIVRLGEGLVSNGFLNTKAMDRAIEALKVCRLKLKQRHIRRYRLVATEACRSAKNGRHFIQRVLDETGLKLEIVDQKTEARFAVSGCGTLVEPNTDAIVLFDIGGGSSEIVLLDVSKKRSLHLAEQITAWTSLPVGVVTLAERFGGNDISLEDFENMKSYVRGFLNNFSDRYKLGTLAQGSRFHLLGTSGTITTLAGIHLNLERYDRKQIDGIWMNDADITLMTKRLLSWDIKKRVKNPCIGRERADLVLAGCAILDVIREVWPSQRLRVADRGLREGILIELMLRDGVWCHHRKKRGFKR</sequence>
<dbReference type="InterPro" id="IPR043129">
    <property type="entry name" value="ATPase_NBD"/>
</dbReference>
<evidence type="ECO:0000259" key="1">
    <source>
        <dbReference type="Pfam" id="PF02541"/>
    </source>
</evidence>
<feature type="domain" description="Ppx/GppA phosphatase N-terminal" evidence="1">
    <location>
        <begin position="124"/>
        <end position="420"/>
    </location>
</feature>
<dbReference type="Gene3D" id="3.30.420.150">
    <property type="entry name" value="Exopolyphosphatase. Domain 2"/>
    <property type="match status" value="1"/>
</dbReference>
<dbReference type="AlphaFoldDB" id="J0QD03"/>
<name>J0QD03_9HYPH</name>
<evidence type="ECO:0000313" key="2">
    <source>
        <dbReference type="EMBL" id="EJF83236.1"/>
    </source>
</evidence>
<dbReference type="OrthoDB" id="9793035at2"/>
<dbReference type="PANTHER" id="PTHR30005">
    <property type="entry name" value="EXOPOLYPHOSPHATASE"/>
    <property type="match status" value="1"/>
</dbReference>
<dbReference type="InterPro" id="IPR050273">
    <property type="entry name" value="GppA/Ppx_hydrolase"/>
</dbReference>
<dbReference type="CDD" id="cd24054">
    <property type="entry name" value="ASKHA_NBD_AaPPX-GppA_MtPPX2-like"/>
    <property type="match status" value="1"/>
</dbReference>